<organism evidence="3 4">
    <name type="scientific">Methanobacterium congolense</name>
    <dbReference type="NCBI Taxonomy" id="118062"/>
    <lineage>
        <taxon>Archaea</taxon>
        <taxon>Methanobacteriati</taxon>
        <taxon>Methanobacteriota</taxon>
        <taxon>Methanomada group</taxon>
        <taxon>Methanobacteria</taxon>
        <taxon>Methanobacteriales</taxon>
        <taxon>Methanobacteriaceae</taxon>
        <taxon>Methanobacterium</taxon>
    </lineage>
</organism>
<evidence type="ECO:0000259" key="2">
    <source>
        <dbReference type="Pfam" id="PF02517"/>
    </source>
</evidence>
<feature type="transmembrane region" description="Helical" evidence="1">
    <location>
        <begin position="50"/>
        <end position="70"/>
    </location>
</feature>
<dbReference type="GO" id="GO:0080120">
    <property type="term" value="P:CAAX-box protein maturation"/>
    <property type="evidence" value="ECO:0007669"/>
    <property type="project" value="UniProtKB-ARBA"/>
</dbReference>
<keyword evidence="1" id="KW-0812">Transmembrane</keyword>
<name>A0A1D3L4J2_9EURY</name>
<dbReference type="GO" id="GO:0004175">
    <property type="term" value="F:endopeptidase activity"/>
    <property type="evidence" value="ECO:0007669"/>
    <property type="project" value="UniProtKB-ARBA"/>
</dbReference>
<proteinExistence type="predicted"/>
<feature type="transmembrane region" description="Helical" evidence="1">
    <location>
        <begin position="230"/>
        <end position="247"/>
    </location>
</feature>
<accession>A0A1D3L4J2</accession>
<dbReference type="RefSeq" id="WP_084789931.1">
    <property type="nucleotide sequence ID" value="NZ_LT607756.1"/>
</dbReference>
<protein>
    <submittedName>
        <fullName evidence="3">Abortive infection protein</fullName>
    </submittedName>
</protein>
<feature type="transmembrane region" description="Helical" evidence="1">
    <location>
        <begin position="277"/>
        <end position="299"/>
    </location>
</feature>
<dbReference type="OrthoDB" id="275779at2157"/>
<evidence type="ECO:0000313" key="3">
    <source>
        <dbReference type="EMBL" id="SCG86390.1"/>
    </source>
</evidence>
<feature type="transmembrane region" description="Helical" evidence="1">
    <location>
        <begin position="130"/>
        <end position="148"/>
    </location>
</feature>
<feature type="transmembrane region" description="Helical" evidence="1">
    <location>
        <begin position="253"/>
        <end position="270"/>
    </location>
</feature>
<reference evidence="3 4" key="1">
    <citation type="submission" date="2016-08" db="EMBL/GenBank/DDBJ databases">
        <authorList>
            <person name="Seilhamer J.J."/>
        </authorList>
    </citation>
    <scope>NUCLEOTIDE SEQUENCE [LARGE SCALE GENOMIC DNA]</scope>
    <source>
        <strain evidence="3">Buetzberg</strain>
    </source>
</reference>
<keyword evidence="1" id="KW-1133">Transmembrane helix</keyword>
<keyword evidence="4" id="KW-1185">Reference proteome</keyword>
<dbReference type="STRING" id="118062.MCBB_1841"/>
<keyword evidence="1" id="KW-0472">Membrane</keyword>
<sequence>MEEPEASKLLETKKTSYKKAETIFQRFKTESRAGKHIQTIQMERSSFPSFGDNMVIVLIYLLALVVAQVVTASHNLELGFVMYTGIFLVMLFHSASLQDEKFAYLLMSMMALPILGMVGLSMPIKVVGSLTWFLAVAVFILGASYAIIKVQELKPEDIGLKLGDPKVQILIALSGVLLGGLEYMILKPDPLIPHFTLKWVLIGGSILIISTGIAEELLFRGIIQGNAEKVFGNAYGLLFASIVFTAMHLIWKSIPDMIFIFAVALFYGYAFQKTRSIYGVIFSHGIANTFLLLILPFLLG</sequence>
<dbReference type="Pfam" id="PF02517">
    <property type="entry name" value="Rce1-like"/>
    <property type="match status" value="1"/>
</dbReference>
<feature type="transmembrane region" description="Helical" evidence="1">
    <location>
        <begin position="198"/>
        <end position="218"/>
    </location>
</feature>
<dbReference type="EMBL" id="LT607756">
    <property type="protein sequence ID" value="SCG86390.1"/>
    <property type="molecule type" value="Genomic_DNA"/>
</dbReference>
<dbReference type="Proteomes" id="UP000094707">
    <property type="component" value="Chromosome I"/>
</dbReference>
<evidence type="ECO:0000313" key="4">
    <source>
        <dbReference type="Proteomes" id="UP000094707"/>
    </source>
</evidence>
<gene>
    <name evidence="3" type="ORF">MCBB_1841</name>
</gene>
<feature type="transmembrane region" description="Helical" evidence="1">
    <location>
        <begin position="76"/>
        <end position="95"/>
    </location>
</feature>
<dbReference type="InterPro" id="IPR003675">
    <property type="entry name" value="Rce1/LyrA-like_dom"/>
</dbReference>
<feature type="domain" description="CAAX prenyl protease 2/Lysostaphin resistance protein A-like" evidence="2">
    <location>
        <begin position="200"/>
        <end position="290"/>
    </location>
</feature>
<feature type="transmembrane region" description="Helical" evidence="1">
    <location>
        <begin position="169"/>
        <end position="186"/>
    </location>
</feature>
<dbReference type="KEGG" id="mcub:MCBB_1841"/>
<evidence type="ECO:0000256" key="1">
    <source>
        <dbReference type="SAM" id="Phobius"/>
    </source>
</evidence>
<feature type="transmembrane region" description="Helical" evidence="1">
    <location>
        <begin position="102"/>
        <end position="124"/>
    </location>
</feature>
<dbReference type="AlphaFoldDB" id="A0A1D3L4J2"/>
<dbReference type="GeneID" id="30412679"/>